<dbReference type="AlphaFoldDB" id="A0A328F7S2"/>
<gene>
    <name evidence="3" type="ORF">DO021_17735</name>
    <name evidence="2" type="ORF">EYB58_22830</name>
</gene>
<dbReference type="InterPro" id="IPR001387">
    <property type="entry name" value="Cro/C1-type_HTH"/>
</dbReference>
<dbReference type="CDD" id="cd00093">
    <property type="entry name" value="HTH_XRE"/>
    <property type="match status" value="1"/>
</dbReference>
<dbReference type="EMBL" id="QLNI01000040">
    <property type="protein sequence ID" value="RAM00714.1"/>
    <property type="molecule type" value="Genomic_DNA"/>
</dbReference>
<evidence type="ECO:0000313" key="4">
    <source>
        <dbReference type="Proteomes" id="UP000248798"/>
    </source>
</evidence>
<reference evidence="3 4" key="1">
    <citation type="submission" date="2018-06" db="EMBL/GenBank/DDBJ databases">
        <title>Complete Genome Sequence of Desulfobacter hydrogenophilus (DSM3380).</title>
        <authorList>
            <person name="Marietou A."/>
            <person name="Schreiber L."/>
            <person name="Marshall I."/>
            <person name="Jorgensen B."/>
        </authorList>
    </citation>
    <scope>NUCLEOTIDE SEQUENCE [LARGE SCALE GENOMIC DNA]</scope>
    <source>
        <strain evidence="3 4">DSM 3380</strain>
    </source>
</reference>
<sequence>MAVVKKTIMEERQLIGKVIKTLRRGQITDITQKDVSNALGFSQPVFQQRIETGQRHLDVAELWEICKFLNVSFTEVAAKIEEALTQASKN</sequence>
<dbReference type="InterPro" id="IPR010982">
    <property type="entry name" value="Lambda_DNA-bd_dom_sf"/>
</dbReference>
<proteinExistence type="predicted"/>
<protein>
    <submittedName>
        <fullName evidence="2">XRE family transcriptional regulator</fullName>
    </submittedName>
</protein>
<evidence type="ECO:0000259" key="1">
    <source>
        <dbReference type="PROSITE" id="PS50943"/>
    </source>
</evidence>
<dbReference type="OrthoDB" id="9803379at2"/>
<dbReference type="Gene3D" id="1.10.260.40">
    <property type="entry name" value="lambda repressor-like DNA-binding domains"/>
    <property type="match status" value="1"/>
</dbReference>
<reference evidence="2 5" key="2">
    <citation type="submission" date="2019-02" db="EMBL/GenBank/DDBJ databases">
        <title>Complete genome sequence of Desulfobacter hydrogenophilus AcRS1.</title>
        <authorList>
            <person name="Marietou A."/>
            <person name="Lund M.B."/>
            <person name="Marshall I.P.G."/>
            <person name="Schreiber L."/>
            <person name="Jorgensen B."/>
        </authorList>
    </citation>
    <scope>NUCLEOTIDE SEQUENCE [LARGE SCALE GENOMIC DNA]</scope>
    <source>
        <strain evidence="2 5">AcRS1</strain>
        <plasmid evidence="2 5">unnamed1</plasmid>
    </source>
</reference>
<dbReference type="Proteomes" id="UP000293902">
    <property type="component" value="Plasmid unnamed1"/>
</dbReference>
<name>A0A328F7S2_9BACT</name>
<dbReference type="PROSITE" id="PS50943">
    <property type="entry name" value="HTH_CROC1"/>
    <property type="match status" value="1"/>
</dbReference>
<dbReference type="SUPFAM" id="SSF47413">
    <property type="entry name" value="lambda repressor-like DNA-binding domains"/>
    <property type="match status" value="1"/>
</dbReference>
<evidence type="ECO:0000313" key="2">
    <source>
        <dbReference type="EMBL" id="QBH15711.1"/>
    </source>
</evidence>
<dbReference type="GO" id="GO:0003677">
    <property type="term" value="F:DNA binding"/>
    <property type="evidence" value="ECO:0007669"/>
    <property type="project" value="InterPro"/>
</dbReference>
<evidence type="ECO:0000313" key="5">
    <source>
        <dbReference type="Proteomes" id="UP000293902"/>
    </source>
</evidence>
<keyword evidence="5" id="KW-1185">Reference proteome</keyword>
<feature type="domain" description="HTH cro/C1-type" evidence="1">
    <location>
        <begin position="19"/>
        <end position="76"/>
    </location>
</feature>
<geneLocation type="plasmid" evidence="2 5">
    <name>unnamed1</name>
</geneLocation>
<dbReference type="Proteomes" id="UP000248798">
    <property type="component" value="Unassembled WGS sequence"/>
</dbReference>
<organism evidence="3 4">
    <name type="scientific">Desulfobacter hydrogenophilus</name>
    <dbReference type="NCBI Taxonomy" id="2291"/>
    <lineage>
        <taxon>Bacteria</taxon>
        <taxon>Pseudomonadati</taxon>
        <taxon>Thermodesulfobacteriota</taxon>
        <taxon>Desulfobacteria</taxon>
        <taxon>Desulfobacterales</taxon>
        <taxon>Desulfobacteraceae</taxon>
        <taxon>Desulfobacter</taxon>
    </lineage>
</organism>
<accession>A0A328F7S2</accession>
<evidence type="ECO:0000313" key="3">
    <source>
        <dbReference type="EMBL" id="RAM00714.1"/>
    </source>
</evidence>
<dbReference type="EMBL" id="CP036314">
    <property type="protein sequence ID" value="QBH15711.1"/>
    <property type="molecule type" value="Genomic_DNA"/>
</dbReference>
<dbReference type="RefSeq" id="WP_111959134.1">
    <property type="nucleotide sequence ID" value="NZ_CP036314.1"/>
</dbReference>
<keyword evidence="2" id="KW-0614">Plasmid</keyword>